<dbReference type="PANTHER" id="PTHR47995:SF18">
    <property type="entry name" value="TRANSCRIPTION FACTOR MYB65"/>
    <property type="match status" value="1"/>
</dbReference>
<dbReference type="InterPro" id="IPR017930">
    <property type="entry name" value="Myb_dom"/>
</dbReference>
<keyword evidence="6" id="KW-0804">Transcription</keyword>
<evidence type="ECO:0000256" key="2">
    <source>
        <dbReference type="ARBA" id="ARBA00022737"/>
    </source>
</evidence>
<keyword evidence="2" id="KW-0677">Repeat</keyword>
<sequence length="494" mass="54067">MMTNNNNKNSAALSDDASSGGGSGGVALKKGPWTAAEDAILMEYVKKHGEGNWNAVQKNSGLSRCGKSCRLRWANHLRPNLKKGSFTPDEERLILELHSKLGNKWARMAAQLPGRTDNEIKNYWNTRVKRRQRAGLPLYPNDIQKQASSFHHHQPYLSQSPQNPTTLHSLSSAQQQKPNFGSPLPLFDPINLSTAAPFPAHQNSTHFLSSSINGFKRFRTNNYGFSQTFSPSPPSTLQPSTSLFNQNLSNQLLPPPTIQFNPGNYDLNPPPTIMQNQFEPRTMVPMGSAFSMKLELPSNQLLQPATNVDYKINDSLTRNNSGLLDAMIQEAQAMGDGEDLKREGLLSEQEEKCRIDGLVRDVPSSGAPSSAGQWNDSSPAHSSIGVKKKEPTDEIINSVDDDDDLSSLLDIIPSTMMVSEFYNDGGDQISNGHSSGVTDEDISLDMQHLPSSLSATTTTTTATTNTTTNTNPTTATTDHDDWSIGAWNNVPDLC</sequence>
<keyword evidence="7" id="KW-0539">Nucleus</keyword>
<comment type="caution">
    <text evidence="11">The sequence shown here is derived from an EMBL/GenBank/DDBJ whole genome shotgun (WGS) entry which is preliminary data.</text>
</comment>
<keyword evidence="4" id="KW-0238">DNA-binding</keyword>
<dbReference type="FunFam" id="1.10.10.60:FF:000404">
    <property type="entry name" value="Transcription factor MYB97"/>
    <property type="match status" value="1"/>
</dbReference>
<evidence type="ECO:0000256" key="6">
    <source>
        <dbReference type="ARBA" id="ARBA00023163"/>
    </source>
</evidence>
<proteinExistence type="predicted"/>
<evidence type="ECO:0000259" key="9">
    <source>
        <dbReference type="PROSITE" id="PS50090"/>
    </source>
</evidence>
<dbReference type="PROSITE" id="PS51294">
    <property type="entry name" value="HTH_MYB"/>
    <property type="match status" value="2"/>
</dbReference>
<dbReference type="PROSITE" id="PS50090">
    <property type="entry name" value="MYB_LIKE"/>
    <property type="match status" value="2"/>
</dbReference>
<feature type="compositionally biased region" description="Polar residues" evidence="8">
    <location>
        <begin position="156"/>
        <end position="179"/>
    </location>
</feature>
<evidence type="ECO:0000256" key="7">
    <source>
        <dbReference type="ARBA" id="ARBA00023242"/>
    </source>
</evidence>
<feature type="region of interest" description="Disordered" evidence="8">
    <location>
        <begin position="359"/>
        <end position="392"/>
    </location>
</feature>
<dbReference type="GO" id="GO:0090406">
    <property type="term" value="C:pollen tube"/>
    <property type="evidence" value="ECO:0007669"/>
    <property type="project" value="UniProtKB-ARBA"/>
</dbReference>
<dbReference type="GO" id="GO:0005634">
    <property type="term" value="C:nucleus"/>
    <property type="evidence" value="ECO:0007669"/>
    <property type="project" value="UniProtKB-SubCell"/>
</dbReference>
<evidence type="ECO:0000256" key="4">
    <source>
        <dbReference type="ARBA" id="ARBA00023125"/>
    </source>
</evidence>
<dbReference type="SMART" id="SM00717">
    <property type="entry name" value="SANT"/>
    <property type="match status" value="2"/>
</dbReference>
<evidence type="ECO:0000313" key="11">
    <source>
        <dbReference type="EMBL" id="OVA07820.1"/>
    </source>
</evidence>
<dbReference type="InterPro" id="IPR009057">
    <property type="entry name" value="Homeodomain-like_sf"/>
</dbReference>
<feature type="domain" description="Myb-like" evidence="9">
    <location>
        <begin position="25"/>
        <end position="77"/>
    </location>
</feature>
<dbReference type="CDD" id="cd00167">
    <property type="entry name" value="SANT"/>
    <property type="match status" value="2"/>
</dbReference>
<feature type="compositionally biased region" description="Low complexity" evidence="8">
    <location>
        <begin position="455"/>
        <end position="476"/>
    </location>
</feature>
<dbReference type="Proteomes" id="UP000195402">
    <property type="component" value="Unassembled WGS sequence"/>
</dbReference>
<dbReference type="AlphaFoldDB" id="A0A200QBH3"/>
<feature type="region of interest" description="Disordered" evidence="8">
    <location>
        <begin position="1"/>
        <end position="26"/>
    </location>
</feature>
<dbReference type="OMA" id="MFRTRSM"/>
<keyword evidence="5" id="KW-0010">Activator</keyword>
<evidence type="ECO:0000256" key="8">
    <source>
        <dbReference type="SAM" id="MobiDB-lite"/>
    </source>
</evidence>
<dbReference type="InParanoid" id="A0A200QBH3"/>
<evidence type="ECO:0000313" key="12">
    <source>
        <dbReference type="Proteomes" id="UP000195402"/>
    </source>
</evidence>
<feature type="domain" description="Myb-like" evidence="9">
    <location>
        <begin position="78"/>
        <end position="128"/>
    </location>
</feature>
<keyword evidence="12" id="KW-1185">Reference proteome</keyword>
<feature type="domain" description="HTH myb-type" evidence="10">
    <location>
        <begin position="78"/>
        <end position="132"/>
    </location>
</feature>
<protein>
    <submittedName>
        <fullName evidence="11">SANT/Myb domain</fullName>
    </submittedName>
</protein>
<dbReference type="InterPro" id="IPR001005">
    <property type="entry name" value="SANT/Myb"/>
</dbReference>
<evidence type="ECO:0000259" key="10">
    <source>
        <dbReference type="PROSITE" id="PS51294"/>
    </source>
</evidence>
<dbReference type="FunFam" id="1.10.10.60:FF:000001">
    <property type="entry name" value="MYB-related transcription factor"/>
    <property type="match status" value="1"/>
</dbReference>
<accession>A0A200QBH3</accession>
<dbReference type="GO" id="GO:0080092">
    <property type="term" value="P:regulation of pollen tube growth"/>
    <property type="evidence" value="ECO:0007669"/>
    <property type="project" value="UniProtKB-ARBA"/>
</dbReference>
<dbReference type="GO" id="GO:0003700">
    <property type="term" value="F:DNA-binding transcription factor activity"/>
    <property type="evidence" value="ECO:0007669"/>
    <property type="project" value="UniProtKB-ARBA"/>
</dbReference>
<gene>
    <name evidence="11" type="ORF">BVC80_8645g15</name>
</gene>
<name>A0A200QBH3_MACCD</name>
<keyword evidence="3" id="KW-0805">Transcription regulation</keyword>
<dbReference type="Gene3D" id="1.10.10.60">
    <property type="entry name" value="Homeodomain-like"/>
    <property type="match status" value="2"/>
</dbReference>
<feature type="region of interest" description="Disordered" evidence="8">
    <location>
        <begin position="452"/>
        <end position="479"/>
    </location>
</feature>
<feature type="domain" description="HTH myb-type" evidence="10">
    <location>
        <begin position="25"/>
        <end position="77"/>
    </location>
</feature>
<comment type="subcellular location">
    <subcellularLocation>
        <location evidence="1">Nucleus</location>
    </subcellularLocation>
</comment>
<evidence type="ECO:0000256" key="3">
    <source>
        <dbReference type="ARBA" id="ARBA00023015"/>
    </source>
</evidence>
<dbReference type="OrthoDB" id="2143914at2759"/>
<dbReference type="SUPFAM" id="SSF46689">
    <property type="entry name" value="Homeodomain-like"/>
    <property type="match status" value="1"/>
</dbReference>
<feature type="compositionally biased region" description="Polar residues" evidence="8">
    <location>
        <begin position="366"/>
        <end position="381"/>
    </location>
</feature>
<organism evidence="11 12">
    <name type="scientific">Macleaya cordata</name>
    <name type="common">Five-seeded plume-poppy</name>
    <name type="synonym">Bocconia cordata</name>
    <dbReference type="NCBI Taxonomy" id="56857"/>
    <lineage>
        <taxon>Eukaryota</taxon>
        <taxon>Viridiplantae</taxon>
        <taxon>Streptophyta</taxon>
        <taxon>Embryophyta</taxon>
        <taxon>Tracheophyta</taxon>
        <taxon>Spermatophyta</taxon>
        <taxon>Magnoliopsida</taxon>
        <taxon>Ranunculales</taxon>
        <taxon>Papaveraceae</taxon>
        <taxon>Papaveroideae</taxon>
        <taxon>Macleaya</taxon>
    </lineage>
</organism>
<evidence type="ECO:0000256" key="5">
    <source>
        <dbReference type="ARBA" id="ARBA00023159"/>
    </source>
</evidence>
<feature type="region of interest" description="Disordered" evidence="8">
    <location>
        <begin position="147"/>
        <end position="185"/>
    </location>
</feature>
<dbReference type="GO" id="GO:0048235">
    <property type="term" value="P:pollen sperm cell differentiation"/>
    <property type="evidence" value="ECO:0007669"/>
    <property type="project" value="UniProtKB-ARBA"/>
</dbReference>
<feature type="compositionally biased region" description="Low complexity" evidence="8">
    <location>
        <begin position="1"/>
        <end position="18"/>
    </location>
</feature>
<dbReference type="Pfam" id="PF00249">
    <property type="entry name" value="Myb_DNA-binding"/>
    <property type="match status" value="2"/>
</dbReference>
<dbReference type="GO" id="GO:0003677">
    <property type="term" value="F:DNA binding"/>
    <property type="evidence" value="ECO:0007669"/>
    <property type="project" value="UniProtKB-KW"/>
</dbReference>
<reference evidence="11 12" key="1">
    <citation type="journal article" date="2017" name="Mol. Plant">
        <title>The Genome of Medicinal Plant Macleaya cordata Provides New Insights into Benzylisoquinoline Alkaloids Metabolism.</title>
        <authorList>
            <person name="Liu X."/>
            <person name="Liu Y."/>
            <person name="Huang P."/>
            <person name="Ma Y."/>
            <person name="Qing Z."/>
            <person name="Tang Q."/>
            <person name="Cao H."/>
            <person name="Cheng P."/>
            <person name="Zheng Y."/>
            <person name="Yuan Z."/>
            <person name="Zhou Y."/>
            <person name="Liu J."/>
            <person name="Tang Z."/>
            <person name="Zhuo Y."/>
            <person name="Zhang Y."/>
            <person name="Yu L."/>
            <person name="Huang J."/>
            <person name="Yang P."/>
            <person name="Peng Q."/>
            <person name="Zhang J."/>
            <person name="Jiang W."/>
            <person name="Zhang Z."/>
            <person name="Lin K."/>
            <person name="Ro D.K."/>
            <person name="Chen X."/>
            <person name="Xiong X."/>
            <person name="Shang Y."/>
            <person name="Huang S."/>
            <person name="Zeng J."/>
        </authorList>
    </citation>
    <scope>NUCLEOTIDE SEQUENCE [LARGE SCALE GENOMIC DNA]</scope>
    <source>
        <strain evidence="12">cv. BLH2017</strain>
        <tissue evidence="11">Root</tissue>
    </source>
</reference>
<evidence type="ECO:0000256" key="1">
    <source>
        <dbReference type="ARBA" id="ARBA00004123"/>
    </source>
</evidence>
<dbReference type="PANTHER" id="PTHR47995">
    <property type="entry name" value="TRANSCRIPTION FACTOR MYB33-RELATED"/>
    <property type="match status" value="1"/>
</dbReference>
<dbReference type="EMBL" id="MVGT01002430">
    <property type="protein sequence ID" value="OVA07820.1"/>
    <property type="molecule type" value="Genomic_DNA"/>
</dbReference>